<organism evidence="2">
    <name type="scientific">marine sediment metagenome</name>
    <dbReference type="NCBI Taxonomy" id="412755"/>
    <lineage>
        <taxon>unclassified sequences</taxon>
        <taxon>metagenomes</taxon>
        <taxon>ecological metagenomes</taxon>
    </lineage>
</organism>
<comment type="caution">
    <text evidence="2">The sequence shown here is derived from an EMBL/GenBank/DDBJ whole genome shotgun (WGS) entry which is preliminary data.</text>
</comment>
<gene>
    <name evidence="2" type="ORF">S03H2_36707</name>
</gene>
<feature type="transmembrane region" description="Helical" evidence="1">
    <location>
        <begin position="7"/>
        <end position="25"/>
    </location>
</feature>
<dbReference type="PROSITE" id="PS51257">
    <property type="entry name" value="PROKAR_LIPOPROTEIN"/>
    <property type="match status" value="1"/>
</dbReference>
<sequence length="40" mass="4596">MKNKKHLNYIILYATFIFIFGFVSACGEVSIKPEKVEEST</sequence>
<evidence type="ECO:0000256" key="1">
    <source>
        <dbReference type="SAM" id="Phobius"/>
    </source>
</evidence>
<dbReference type="EMBL" id="BARU01022543">
    <property type="protein sequence ID" value="GAH58036.1"/>
    <property type="molecule type" value="Genomic_DNA"/>
</dbReference>
<name>X1GJF4_9ZZZZ</name>
<dbReference type="AlphaFoldDB" id="X1GJF4"/>
<proteinExistence type="predicted"/>
<feature type="non-terminal residue" evidence="2">
    <location>
        <position position="40"/>
    </location>
</feature>
<evidence type="ECO:0000313" key="2">
    <source>
        <dbReference type="EMBL" id="GAH58036.1"/>
    </source>
</evidence>
<protein>
    <submittedName>
        <fullName evidence="2">Uncharacterized protein</fullName>
    </submittedName>
</protein>
<keyword evidence="1" id="KW-0812">Transmembrane</keyword>
<keyword evidence="1" id="KW-1133">Transmembrane helix</keyword>
<accession>X1GJF4</accession>
<keyword evidence="1" id="KW-0472">Membrane</keyword>
<reference evidence="2" key="1">
    <citation type="journal article" date="2014" name="Front. Microbiol.">
        <title>High frequency of phylogenetically diverse reductive dehalogenase-homologous genes in deep subseafloor sedimentary metagenomes.</title>
        <authorList>
            <person name="Kawai M."/>
            <person name="Futagami T."/>
            <person name="Toyoda A."/>
            <person name="Takaki Y."/>
            <person name="Nishi S."/>
            <person name="Hori S."/>
            <person name="Arai W."/>
            <person name="Tsubouchi T."/>
            <person name="Morono Y."/>
            <person name="Uchiyama I."/>
            <person name="Ito T."/>
            <person name="Fujiyama A."/>
            <person name="Inagaki F."/>
            <person name="Takami H."/>
        </authorList>
    </citation>
    <scope>NUCLEOTIDE SEQUENCE</scope>
    <source>
        <strain evidence="2">Expedition CK06-06</strain>
    </source>
</reference>